<dbReference type="GO" id="GO:0016887">
    <property type="term" value="F:ATP hydrolysis activity"/>
    <property type="evidence" value="ECO:0007669"/>
    <property type="project" value="InterPro"/>
</dbReference>
<dbReference type="OrthoDB" id="9802264at2"/>
<evidence type="ECO:0000256" key="3">
    <source>
        <dbReference type="ARBA" id="ARBA00022448"/>
    </source>
</evidence>
<comment type="subcellular location">
    <subcellularLocation>
        <location evidence="1">Cell inner membrane</location>
        <topology evidence="1">Peripheral membrane protein</topology>
    </subcellularLocation>
</comment>
<accession>A0A1G7SY49</accession>
<dbReference type="InterPro" id="IPR050319">
    <property type="entry name" value="ABC_transp_ATP-bind"/>
</dbReference>
<proteinExistence type="inferred from homology"/>
<dbReference type="InterPro" id="IPR013563">
    <property type="entry name" value="Oligopep_ABC_C"/>
</dbReference>
<dbReference type="EMBL" id="FNBP01000006">
    <property type="protein sequence ID" value="SDG27911.1"/>
    <property type="molecule type" value="Genomic_DNA"/>
</dbReference>
<dbReference type="Gene3D" id="3.40.50.300">
    <property type="entry name" value="P-loop containing nucleotide triphosphate hydrolases"/>
    <property type="match status" value="1"/>
</dbReference>
<keyword evidence="3" id="KW-0813">Transport</keyword>
<dbReference type="AlphaFoldDB" id="A0A1G7SY49"/>
<dbReference type="PANTHER" id="PTHR43776">
    <property type="entry name" value="TRANSPORT ATP-BINDING PROTEIN"/>
    <property type="match status" value="1"/>
</dbReference>
<dbReference type="PROSITE" id="PS00211">
    <property type="entry name" value="ABC_TRANSPORTER_1"/>
    <property type="match status" value="1"/>
</dbReference>
<dbReference type="GO" id="GO:0005524">
    <property type="term" value="F:ATP binding"/>
    <property type="evidence" value="ECO:0007669"/>
    <property type="project" value="UniProtKB-KW"/>
</dbReference>
<protein>
    <submittedName>
        <fullName evidence="7">Peptide/nickel transport system ATP-binding protein</fullName>
    </submittedName>
</protein>
<evidence type="ECO:0000256" key="4">
    <source>
        <dbReference type="ARBA" id="ARBA00022741"/>
    </source>
</evidence>
<reference evidence="8" key="1">
    <citation type="submission" date="2016-10" db="EMBL/GenBank/DDBJ databases">
        <authorList>
            <person name="Varghese N."/>
            <person name="Submissions S."/>
        </authorList>
    </citation>
    <scope>NUCLEOTIDE SEQUENCE [LARGE SCALE GENOMIC DNA]</scope>
    <source>
        <strain evidence="8">DSM 16477</strain>
    </source>
</reference>
<dbReference type="Pfam" id="PF08352">
    <property type="entry name" value="oligo_HPY"/>
    <property type="match status" value="1"/>
</dbReference>
<evidence type="ECO:0000256" key="2">
    <source>
        <dbReference type="ARBA" id="ARBA00005417"/>
    </source>
</evidence>
<dbReference type="GO" id="GO:0055085">
    <property type="term" value="P:transmembrane transport"/>
    <property type="evidence" value="ECO:0007669"/>
    <property type="project" value="UniProtKB-ARBA"/>
</dbReference>
<gene>
    <name evidence="7" type="ORF">SAMN04489759_10623</name>
</gene>
<evidence type="ECO:0000259" key="6">
    <source>
        <dbReference type="PROSITE" id="PS50893"/>
    </source>
</evidence>
<dbReference type="Proteomes" id="UP000199399">
    <property type="component" value="Unassembled WGS sequence"/>
</dbReference>
<keyword evidence="5 7" id="KW-0067">ATP-binding</keyword>
<sequence>MKDSVNTPPVLELSGVSKTYRVKQGLFGKVKPLTAVNDVSLQLGRGEVLGLVGESGCGKSTLAKILLGLEQPTAGHVKIDGEEITQQGRLALARRIQPIFQDPYSSLNPRKSIYDVISLPLRVHGIGDEESRKKKVKEILDVVGLPQRVMNTYPSQMSGGQRQRVAIARALIMKPEVVICDEPTSALDVSVQSQILNLLGELREEFGLTYLFISHDLAVVEHLATRVAVMYLGEIVEQNTVAGLFDAPRHPYTQALLKSVLTPEPGLGVPDTQLGMAYPNPIAPPPGCHFHPRCPRATDLCKQKAPRHIPIPQGHVACHLHDPETPMYEQE</sequence>
<dbReference type="InterPro" id="IPR003439">
    <property type="entry name" value="ABC_transporter-like_ATP-bd"/>
</dbReference>
<dbReference type="RefSeq" id="WP_093742430.1">
    <property type="nucleotide sequence ID" value="NZ_FNBP01000006.1"/>
</dbReference>
<dbReference type="InterPro" id="IPR003593">
    <property type="entry name" value="AAA+_ATPase"/>
</dbReference>
<dbReference type="InterPro" id="IPR027417">
    <property type="entry name" value="P-loop_NTPase"/>
</dbReference>
<feature type="domain" description="ABC transporter" evidence="6">
    <location>
        <begin position="11"/>
        <end position="257"/>
    </location>
</feature>
<comment type="similarity">
    <text evidence="2">Belongs to the ABC transporter superfamily.</text>
</comment>
<evidence type="ECO:0000313" key="7">
    <source>
        <dbReference type="EMBL" id="SDG27911.1"/>
    </source>
</evidence>
<dbReference type="GO" id="GO:0015833">
    <property type="term" value="P:peptide transport"/>
    <property type="evidence" value="ECO:0007669"/>
    <property type="project" value="InterPro"/>
</dbReference>
<dbReference type="InterPro" id="IPR017871">
    <property type="entry name" value="ABC_transporter-like_CS"/>
</dbReference>
<dbReference type="CDD" id="cd03257">
    <property type="entry name" value="ABC_NikE_OppD_transporters"/>
    <property type="match status" value="1"/>
</dbReference>
<dbReference type="GO" id="GO:0005886">
    <property type="term" value="C:plasma membrane"/>
    <property type="evidence" value="ECO:0007669"/>
    <property type="project" value="UniProtKB-SubCell"/>
</dbReference>
<dbReference type="PROSITE" id="PS50893">
    <property type="entry name" value="ABC_TRANSPORTER_2"/>
    <property type="match status" value="1"/>
</dbReference>
<evidence type="ECO:0000256" key="5">
    <source>
        <dbReference type="ARBA" id="ARBA00022840"/>
    </source>
</evidence>
<dbReference type="NCBIfam" id="TIGR01727">
    <property type="entry name" value="oligo_HPY"/>
    <property type="match status" value="1"/>
</dbReference>
<dbReference type="SUPFAM" id="SSF52540">
    <property type="entry name" value="P-loop containing nucleoside triphosphate hydrolases"/>
    <property type="match status" value="1"/>
</dbReference>
<evidence type="ECO:0000313" key="8">
    <source>
        <dbReference type="Proteomes" id="UP000199399"/>
    </source>
</evidence>
<dbReference type="SMART" id="SM00382">
    <property type="entry name" value="AAA"/>
    <property type="match status" value="1"/>
</dbReference>
<dbReference type="PANTHER" id="PTHR43776:SF7">
    <property type="entry name" value="D,D-DIPEPTIDE TRANSPORT ATP-BINDING PROTEIN DDPF-RELATED"/>
    <property type="match status" value="1"/>
</dbReference>
<dbReference type="FunFam" id="3.40.50.300:FF:000016">
    <property type="entry name" value="Oligopeptide ABC transporter ATP-binding component"/>
    <property type="match status" value="1"/>
</dbReference>
<dbReference type="STRING" id="218672.SAMN04489759_10623"/>
<keyword evidence="4" id="KW-0547">Nucleotide-binding</keyword>
<evidence type="ECO:0000256" key="1">
    <source>
        <dbReference type="ARBA" id="ARBA00004417"/>
    </source>
</evidence>
<dbReference type="Pfam" id="PF00005">
    <property type="entry name" value="ABC_tran"/>
    <property type="match status" value="1"/>
</dbReference>
<name>A0A1G7SY49_9RHOB</name>
<organism evidence="7 8">
    <name type="scientific">Sulfitobacter delicatus</name>
    <dbReference type="NCBI Taxonomy" id="218672"/>
    <lineage>
        <taxon>Bacteria</taxon>
        <taxon>Pseudomonadati</taxon>
        <taxon>Pseudomonadota</taxon>
        <taxon>Alphaproteobacteria</taxon>
        <taxon>Rhodobacterales</taxon>
        <taxon>Roseobacteraceae</taxon>
        <taxon>Sulfitobacter</taxon>
    </lineage>
</organism>
<keyword evidence="8" id="KW-1185">Reference proteome</keyword>